<dbReference type="EMBL" id="JAHRHJ020000001">
    <property type="protein sequence ID" value="KAH9328032.1"/>
    <property type="molecule type" value="Genomic_DNA"/>
</dbReference>
<sequence length="70" mass="7910">HEFQITQRERMSIRIGITIKRAMIGMQGVLTAVMVEVEDTMVDLEDKDVVVEEVSSLTEHVIHADLLTTT</sequence>
<protein>
    <submittedName>
        <fullName evidence="1">Uncharacterized protein</fullName>
    </submittedName>
</protein>
<dbReference type="Proteomes" id="UP000824469">
    <property type="component" value="Unassembled WGS sequence"/>
</dbReference>
<proteinExistence type="predicted"/>
<feature type="non-terminal residue" evidence="1">
    <location>
        <position position="1"/>
    </location>
</feature>
<evidence type="ECO:0000313" key="1">
    <source>
        <dbReference type="EMBL" id="KAH9328032.1"/>
    </source>
</evidence>
<keyword evidence="2" id="KW-1185">Reference proteome</keyword>
<accession>A0AA38GS10</accession>
<reference evidence="1 2" key="1">
    <citation type="journal article" date="2021" name="Nat. Plants">
        <title>The Taxus genome provides insights into paclitaxel biosynthesis.</title>
        <authorList>
            <person name="Xiong X."/>
            <person name="Gou J."/>
            <person name="Liao Q."/>
            <person name="Li Y."/>
            <person name="Zhou Q."/>
            <person name="Bi G."/>
            <person name="Li C."/>
            <person name="Du R."/>
            <person name="Wang X."/>
            <person name="Sun T."/>
            <person name="Guo L."/>
            <person name="Liang H."/>
            <person name="Lu P."/>
            <person name="Wu Y."/>
            <person name="Zhang Z."/>
            <person name="Ro D.K."/>
            <person name="Shang Y."/>
            <person name="Huang S."/>
            <person name="Yan J."/>
        </authorList>
    </citation>
    <scope>NUCLEOTIDE SEQUENCE [LARGE SCALE GENOMIC DNA]</scope>
    <source>
        <strain evidence="1">Ta-2019</strain>
    </source>
</reference>
<organism evidence="1 2">
    <name type="scientific">Taxus chinensis</name>
    <name type="common">Chinese yew</name>
    <name type="synonym">Taxus wallichiana var. chinensis</name>
    <dbReference type="NCBI Taxonomy" id="29808"/>
    <lineage>
        <taxon>Eukaryota</taxon>
        <taxon>Viridiplantae</taxon>
        <taxon>Streptophyta</taxon>
        <taxon>Embryophyta</taxon>
        <taxon>Tracheophyta</taxon>
        <taxon>Spermatophyta</taxon>
        <taxon>Pinopsida</taxon>
        <taxon>Pinidae</taxon>
        <taxon>Conifers II</taxon>
        <taxon>Cupressales</taxon>
        <taxon>Taxaceae</taxon>
        <taxon>Taxus</taxon>
    </lineage>
</organism>
<feature type="non-terminal residue" evidence="1">
    <location>
        <position position="70"/>
    </location>
</feature>
<dbReference type="AlphaFoldDB" id="A0AA38GS10"/>
<comment type="caution">
    <text evidence="1">The sequence shown here is derived from an EMBL/GenBank/DDBJ whole genome shotgun (WGS) entry which is preliminary data.</text>
</comment>
<evidence type="ECO:0000313" key="2">
    <source>
        <dbReference type="Proteomes" id="UP000824469"/>
    </source>
</evidence>
<name>A0AA38GS10_TAXCH</name>
<gene>
    <name evidence="1" type="ORF">KI387_000140</name>
</gene>